<dbReference type="Proteomes" id="UP000015101">
    <property type="component" value="Unassembled WGS sequence"/>
</dbReference>
<dbReference type="EMBL" id="AMQM01003167">
    <property type="status" value="NOT_ANNOTATED_CDS"/>
    <property type="molecule type" value="Genomic_DNA"/>
</dbReference>
<organism evidence="2 3">
    <name type="scientific">Helobdella robusta</name>
    <name type="common">Californian leech</name>
    <dbReference type="NCBI Taxonomy" id="6412"/>
    <lineage>
        <taxon>Eukaryota</taxon>
        <taxon>Metazoa</taxon>
        <taxon>Spiralia</taxon>
        <taxon>Lophotrochozoa</taxon>
        <taxon>Annelida</taxon>
        <taxon>Clitellata</taxon>
        <taxon>Hirudinea</taxon>
        <taxon>Rhynchobdellida</taxon>
        <taxon>Glossiphoniidae</taxon>
        <taxon>Helobdella</taxon>
    </lineage>
</organism>
<evidence type="ECO:0000313" key="1">
    <source>
        <dbReference type="EMBL" id="ESO09104.1"/>
    </source>
</evidence>
<dbReference type="RefSeq" id="XP_009013126.1">
    <property type="nucleotide sequence ID" value="XM_009014878.1"/>
</dbReference>
<protein>
    <submittedName>
        <fullName evidence="1 2">Uncharacterized protein</fullName>
    </submittedName>
</protein>
<dbReference type="HOGENOM" id="CLU_2239440_0_0_1"/>
<gene>
    <name evidence="2" type="primary">20202611</name>
    <name evidence="1" type="ORF">HELRODRAFT_169044</name>
</gene>
<name>T1F1B1_HELRO</name>
<keyword evidence="3" id="KW-1185">Reference proteome</keyword>
<reference evidence="1 3" key="2">
    <citation type="journal article" date="2013" name="Nature">
        <title>Insights into bilaterian evolution from three spiralian genomes.</title>
        <authorList>
            <person name="Simakov O."/>
            <person name="Marletaz F."/>
            <person name="Cho S.J."/>
            <person name="Edsinger-Gonzales E."/>
            <person name="Havlak P."/>
            <person name="Hellsten U."/>
            <person name="Kuo D.H."/>
            <person name="Larsson T."/>
            <person name="Lv J."/>
            <person name="Arendt D."/>
            <person name="Savage R."/>
            <person name="Osoegawa K."/>
            <person name="de Jong P."/>
            <person name="Grimwood J."/>
            <person name="Chapman J.A."/>
            <person name="Shapiro H."/>
            <person name="Aerts A."/>
            <person name="Otillar R.P."/>
            <person name="Terry A.Y."/>
            <person name="Boore J.L."/>
            <person name="Grigoriev I.V."/>
            <person name="Lindberg D.R."/>
            <person name="Seaver E.C."/>
            <person name="Weisblat D.A."/>
            <person name="Putnam N.H."/>
            <person name="Rokhsar D.S."/>
        </authorList>
    </citation>
    <scope>NUCLEOTIDE SEQUENCE</scope>
</reference>
<sequence length="105" mass="12271">MIASHISHVSTGSQVASEQIEQRRLKYVIRDTKKKFCEKKLFLTRCMHINYGEKQEIMEDLIVQASEPKVTNDWLPALDRSQIAMNETPFENLDHSFQFANFLLI</sequence>
<evidence type="ECO:0000313" key="3">
    <source>
        <dbReference type="Proteomes" id="UP000015101"/>
    </source>
</evidence>
<reference evidence="2" key="3">
    <citation type="submission" date="2015-06" db="UniProtKB">
        <authorList>
            <consortium name="EnsemblMetazoa"/>
        </authorList>
    </citation>
    <scope>IDENTIFICATION</scope>
</reference>
<dbReference type="GeneID" id="20202611"/>
<dbReference type="InParanoid" id="T1F1B1"/>
<evidence type="ECO:0000313" key="2">
    <source>
        <dbReference type="EnsemblMetazoa" id="HelroP169044"/>
    </source>
</evidence>
<dbReference type="EnsemblMetazoa" id="HelroT169044">
    <property type="protein sequence ID" value="HelroP169044"/>
    <property type="gene ID" value="HelroG169044"/>
</dbReference>
<dbReference type="CTD" id="20202611"/>
<accession>T1F1B1</accession>
<reference evidence="3" key="1">
    <citation type="submission" date="2012-12" db="EMBL/GenBank/DDBJ databases">
        <authorList>
            <person name="Hellsten U."/>
            <person name="Grimwood J."/>
            <person name="Chapman J.A."/>
            <person name="Shapiro H."/>
            <person name="Aerts A."/>
            <person name="Otillar R.P."/>
            <person name="Terry A.Y."/>
            <person name="Boore J.L."/>
            <person name="Simakov O."/>
            <person name="Marletaz F."/>
            <person name="Cho S.-J."/>
            <person name="Edsinger-Gonzales E."/>
            <person name="Havlak P."/>
            <person name="Kuo D.-H."/>
            <person name="Larsson T."/>
            <person name="Lv J."/>
            <person name="Arendt D."/>
            <person name="Savage R."/>
            <person name="Osoegawa K."/>
            <person name="de Jong P."/>
            <person name="Lindberg D.R."/>
            <person name="Seaver E.C."/>
            <person name="Weisblat D.A."/>
            <person name="Putnam N.H."/>
            <person name="Grigoriev I.V."/>
            <person name="Rokhsar D.S."/>
        </authorList>
    </citation>
    <scope>NUCLEOTIDE SEQUENCE</scope>
</reference>
<dbReference type="KEGG" id="hro:HELRODRAFT_169044"/>
<proteinExistence type="predicted"/>
<dbReference type="EMBL" id="KB096023">
    <property type="protein sequence ID" value="ESO09104.1"/>
    <property type="molecule type" value="Genomic_DNA"/>
</dbReference>
<dbReference type="AlphaFoldDB" id="T1F1B1"/>